<dbReference type="EMBL" id="CAOQHR010000001">
    <property type="protein sequence ID" value="CAI6246263.1"/>
    <property type="molecule type" value="Genomic_DNA"/>
</dbReference>
<evidence type="ECO:0000259" key="5">
    <source>
        <dbReference type="Pfam" id="PF21486"/>
    </source>
</evidence>
<proteinExistence type="predicted"/>
<evidence type="ECO:0000256" key="3">
    <source>
        <dbReference type="ARBA" id="ARBA00023242"/>
    </source>
</evidence>
<comment type="subcellular location">
    <subcellularLocation>
        <location evidence="1">Nucleus</location>
    </subcellularLocation>
</comment>
<comment type="caution">
    <text evidence="7">The sequence shown here is derived from an EMBL/GenBank/DDBJ whole genome shotgun (WGS) entry which is preliminary data.</text>
</comment>
<protein>
    <recommendedName>
        <fullName evidence="9">Nuclear pore complex protein Nup160</fullName>
    </recommendedName>
</protein>
<dbReference type="Pfam" id="PF23300">
    <property type="entry name" value="HEAT_Nup120"/>
    <property type="match status" value="1"/>
</dbReference>
<dbReference type="InterPro" id="IPR048884">
    <property type="entry name" value="Nup120_helical"/>
</dbReference>
<name>A0A9W4XPF5_9PLEO</name>
<dbReference type="InterPro" id="IPR056548">
    <property type="entry name" value="HEAT_Nup120"/>
</dbReference>
<dbReference type="InterPro" id="IPR015943">
    <property type="entry name" value="WD40/YVTN_repeat-like_dom_sf"/>
</dbReference>
<dbReference type="OrthoDB" id="67716at2759"/>
<accession>A0A9W4XPF5</accession>
<sequence>MVKNGASCLYTEARLNIEPAFPDSTVSVTLPAASTSTFGLQTRPKRSVITETYVGQSEDAFSKRHLASDGSMFFRNTHSYPRSFLWRILDGRKTLEIQATDLEHNVDHKKEANLTLLLHFGSPLRPFCVAFAEPDDRDALVVFAITDACELYTITIHRDFFWKLDASEQDIDDWCKRTRPNLLSTQKPYRLVAVSANEVLVSLDNGGIVRLTRNKNDDALWQEDLYQESQWSLMGMLPWKGQHTIRFNNSIDLVPSSAATMAVSPDGKHIISACLDHRLRIFNIASGKMTLQRDLLHKADGSHERNPPYAIGPSQRVLLQVVDVRGDQSQGAEYHIVTYSPLEHQFKFWGVRDADDDLDGIYDTRDDVIFSPPVDDLMDATVWTMEEFVIVPEPSRLRHVEIWIRARSGPSSKVYSLAFDLKGDLKNLSTMWKCGWATVHPGPLTVEGLRNNPANPGEQEYGPESSDMNLSDQWLDFLLFPGRFTSATLEAAHTYLRKGLDNTPSKWMPKGPFKERLCATIYALATAAQRGVSGVHPYGETVAEHWQSYYGVVKDMHKRRGESICLIYDQKLDMPWLVLSDYLSAIRKCSEAEVIALNATTVSSSLPLALSLRQAPPHNPEGQEERRQVARLLNAAASLRRRFPLSFQRELKQQIELDLLQSRPLTVVDRMEQMDLNCDLSQLIIEEDLSSFLEELGTELEDLGTDIFIQALSMLSIDVNERPEKRKQIARYGMAALLTTSQETLERNYDILLDLLVVILFMQFEDNLSVDFDASTVFVELMNFLKDYLVLRWLATTVWSHQAATSPAIESLMVALGEAYNTTRFPMTQTVLEGIHGLNAHGLSLPSNLKSEKLTCWTLAWLNIFFNETFDEKVDETLGILLVQKEHVLALDFSRFSNSKSAWSTYLKGRMHLAMGENGRASICFQKAAHNLAISSMFDVHMSDSANLLSDIERGDFSEGFARYYHHVLTLYEKAKAHSYAADFAHLGLRSLMGNQDQALKAEFLQRLFTASVQTSRFTEAYGALIRHGDGGLKHSSLQKLITSMVSQSQAASLLRLPLVGLRDDVDAILSDLCNRTLNLASGPPYHQILYSFRISRGDFRGAATALYERLQRLRSTSSKVHDPADESLTQCYLLIINALLSVSAEDAYIVAEQRIDDSAAPAWTIGKAKKMLKRHIVTLDTLRKEYQAELDRVAAIETGQFPFVDPSDDMDIL</sequence>
<dbReference type="SUPFAM" id="SSF101908">
    <property type="entry name" value="Putative isomerase YbhE"/>
    <property type="match status" value="1"/>
</dbReference>
<dbReference type="Pfam" id="PF11715">
    <property type="entry name" value="Beta-prop_Nup120_160"/>
    <property type="match status" value="1"/>
</dbReference>
<dbReference type="InterPro" id="IPR059141">
    <property type="entry name" value="Beta-prop_Nup120_160"/>
</dbReference>
<organism evidence="7 8">
    <name type="scientific">Periconia digitata</name>
    <dbReference type="NCBI Taxonomy" id="1303443"/>
    <lineage>
        <taxon>Eukaryota</taxon>
        <taxon>Fungi</taxon>
        <taxon>Dikarya</taxon>
        <taxon>Ascomycota</taxon>
        <taxon>Pezizomycotina</taxon>
        <taxon>Dothideomycetes</taxon>
        <taxon>Pleosporomycetidae</taxon>
        <taxon>Pleosporales</taxon>
        <taxon>Massarineae</taxon>
        <taxon>Periconiaceae</taxon>
        <taxon>Periconia</taxon>
    </lineage>
</organism>
<evidence type="ECO:0000259" key="6">
    <source>
        <dbReference type="Pfam" id="PF23300"/>
    </source>
</evidence>
<evidence type="ECO:0000259" key="4">
    <source>
        <dbReference type="Pfam" id="PF11715"/>
    </source>
</evidence>
<dbReference type="GO" id="GO:0017056">
    <property type="term" value="F:structural constituent of nuclear pore"/>
    <property type="evidence" value="ECO:0007669"/>
    <property type="project" value="TreeGrafter"/>
</dbReference>
<feature type="domain" description="Nucleoporin Nup120/160 beta-propeller" evidence="4">
    <location>
        <begin position="82"/>
        <end position="593"/>
    </location>
</feature>
<evidence type="ECO:0000313" key="8">
    <source>
        <dbReference type="Proteomes" id="UP001152607"/>
    </source>
</evidence>
<gene>
    <name evidence="7" type="ORF">PDIGIT_LOCUS784</name>
</gene>
<dbReference type="Gene3D" id="2.130.10.10">
    <property type="entry name" value="YVTN repeat-like/Quinoprotein amine dehydrogenase"/>
    <property type="match status" value="1"/>
</dbReference>
<feature type="domain" description="Nucleoporin Nup120 helical" evidence="5">
    <location>
        <begin position="656"/>
        <end position="781"/>
    </location>
</feature>
<feature type="domain" description="Nucleoporin nup120-like HEAT repeat" evidence="6">
    <location>
        <begin position="880"/>
        <end position="1046"/>
    </location>
</feature>
<dbReference type="PANTHER" id="PTHR21286">
    <property type="entry name" value="NUCLEAR PORE COMPLEX PROTEIN NUP160"/>
    <property type="match status" value="1"/>
</dbReference>
<dbReference type="AlphaFoldDB" id="A0A9W4XPF5"/>
<dbReference type="Pfam" id="PF21486">
    <property type="entry name" value="NUP120_helical"/>
    <property type="match status" value="1"/>
</dbReference>
<keyword evidence="8" id="KW-1185">Reference proteome</keyword>
<evidence type="ECO:0008006" key="9">
    <source>
        <dbReference type="Google" id="ProtNLM"/>
    </source>
</evidence>
<evidence type="ECO:0000313" key="7">
    <source>
        <dbReference type="EMBL" id="CAI6246263.1"/>
    </source>
</evidence>
<dbReference type="Proteomes" id="UP001152607">
    <property type="component" value="Unassembled WGS sequence"/>
</dbReference>
<evidence type="ECO:0000256" key="1">
    <source>
        <dbReference type="ARBA" id="ARBA00004123"/>
    </source>
</evidence>
<evidence type="ECO:0000256" key="2">
    <source>
        <dbReference type="ARBA" id="ARBA00022448"/>
    </source>
</evidence>
<dbReference type="InterPro" id="IPR021717">
    <property type="entry name" value="Nucleoporin_Nup160"/>
</dbReference>
<dbReference type="PANTHER" id="PTHR21286:SF0">
    <property type="entry name" value="NUCLEAR PORE COMPLEX PROTEIN NUP160"/>
    <property type="match status" value="1"/>
</dbReference>
<keyword evidence="3" id="KW-0539">Nucleus</keyword>
<keyword evidence="2" id="KW-0813">Transport</keyword>
<dbReference type="GO" id="GO:0005643">
    <property type="term" value="C:nuclear pore"/>
    <property type="evidence" value="ECO:0007669"/>
    <property type="project" value="TreeGrafter"/>
</dbReference>
<reference evidence="7" key="1">
    <citation type="submission" date="2023-01" db="EMBL/GenBank/DDBJ databases">
        <authorList>
            <person name="Van Ghelder C."/>
            <person name="Rancurel C."/>
        </authorList>
    </citation>
    <scope>NUCLEOTIDE SEQUENCE</scope>
    <source>
        <strain evidence="7">CNCM I-4278</strain>
    </source>
</reference>